<keyword evidence="2" id="KW-1185">Reference proteome</keyword>
<dbReference type="Proteomes" id="UP001314170">
    <property type="component" value="Unassembled WGS sequence"/>
</dbReference>
<evidence type="ECO:0000313" key="2">
    <source>
        <dbReference type="Proteomes" id="UP001314170"/>
    </source>
</evidence>
<dbReference type="AlphaFoldDB" id="A0AAV1RNA6"/>
<proteinExistence type="predicted"/>
<comment type="caution">
    <text evidence="1">The sequence shown here is derived from an EMBL/GenBank/DDBJ whole genome shotgun (WGS) entry which is preliminary data.</text>
</comment>
<evidence type="ECO:0000313" key="1">
    <source>
        <dbReference type="EMBL" id="CAK7336868.1"/>
    </source>
</evidence>
<name>A0AAV1RNA6_9ROSI</name>
<dbReference type="EMBL" id="CAWUPB010001009">
    <property type="protein sequence ID" value="CAK7336868.1"/>
    <property type="molecule type" value="Genomic_DNA"/>
</dbReference>
<organism evidence="1 2">
    <name type="scientific">Dovyalis caffra</name>
    <dbReference type="NCBI Taxonomy" id="77055"/>
    <lineage>
        <taxon>Eukaryota</taxon>
        <taxon>Viridiplantae</taxon>
        <taxon>Streptophyta</taxon>
        <taxon>Embryophyta</taxon>
        <taxon>Tracheophyta</taxon>
        <taxon>Spermatophyta</taxon>
        <taxon>Magnoliopsida</taxon>
        <taxon>eudicotyledons</taxon>
        <taxon>Gunneridae</taxon>
        <taxon>Pentapetalae</taxon>
        <taxon>rosids</taxon>
        <taxon>fabids</taxon>
        <taxon>Malpighiales</taxon>
        <taxon>Salicaceae</taxon>
        <taxon>Flacourtieae</taxon>
        <taxon>Dovyalis</taxon>
    </lineage>
</organism>
<gene>
    <name evidence="1" type="ORF">DCAF_LOCUS11891</name>
</gene>
<accession>A0AAV1RNA6</accession>
<protein>
    <submittedName>
        <fullName evidence="1">Uncharacterized protein</fullName>
    </submittedName>
</protein>
<reference evidence="1 2" key="1">
    <citation type="submission" date="2024-01" db="EMBL/GenBank/DDBJ databases">
        <authorList>
            <person name="Waweru B."/>
        </authorList>
    </citation>
    <scope>NUCLEOTIDE SEQUENCE [LARGE SCALE GENOMIC DNA]</scope>
</reference>
<sequence length="97" mass="11223">MGVGRGGLVAVKGRGETMVRDYRRWLWSIVERQLLEWVKLGEGLYSARVTLWLRRAMIALFGGLELLVMEELNWVKMAWEVANEEAPWEEDDESKGV</sequence>